<dbReference type="PANTHER" id="PTHR23324">
    <property type="entry name" value="SEC14 RELATED PROTEIN"/>
    <property type="match status" value="1"/>
</dbReference>
<comment type="caution">
    <text evidence="3">The sequence shown here is derived from an EMBL/GenBank/DDBJ whole genome shotgun (WGS) entry which is preliminary data.</text>
</comment>
<reference evidence="3" key="1">
    <citation type="thesis" date="2020" institute="ProQuest LLC" country="789 East Eisenhower Parkway, Ann Arbor, MI, USA">
        <title>Comparative Genomics and Chromosome Evolution.</title>
        <authorList>
            <person name="Mudd A.B."/>
        </authorList>
    </citation>
    <scope>NUCLEOTIDE SEQUENCE</scope>
    <source>
        <strain evidence="3">237g6f4</strain>
        <tissue evidence="3">Blood</tissue>
    </source>
</reference>
<feature type="transmembrane region" description="Helical" evidence="1">
    <location>
        <begin position="24"/>
        <end position="41"/>
    </location>
</feature>
<keyword evidence="4" id="KW-1185">Reference proteome</keyword>
<dbReference type="InterPro" id="IPR001251">
    <property type="entry name" value="CRAL-TRIO_dom"/>
</dbReference>
<dbReference type="CDD" id="cd00170">
    <property type="entry name" value="SEC14"/>
    <property type="match status" value="1"/>
</dbReference>
<keyword evidence="1" id="KW-0472">Membrane</keyword>
<dbReference type="Pfam" id="PF00650">
    <property type="entry name" value="CRAL_TRIO"/>
    <property type="match status" value="1"/>
</dbReference>
<feature type="non-terminal residue" evidence="3">
    <location>
        <position position="1"/>
    </location>
</feature>
<accession>A0AAV6YEF5</accession>
<organism evidence="3 4">
    <name type="scientific">Engystomops pustulosus</name>
    <name type="common">Tungara frog</name>
    <name type="synonym">Physalaemus pustulosus</name>
    <dbReference type="NCBI Taxonomy" id="76066"/>
    <lineage>
        <taxon>Eukaryota</taxon>
        <taxon>Metazoa</taxon>
        <taxon>Chordata</taxon>
        <taxon>Craniata</taxon>
        <taxon>Vertebrata</taxon>
        <taxon>Euteleostomi</taxon>
        <taxon>Amphibia</taxon>
        <taxon>Batrachia</taxon>
        <taxon>Anura</taxon>
        <taxon>Neobatrachia</taxon>
        <taxon>Hyloidea</taxon>
        <taxon>Leptodactylidae</taxon>
        <taxon>Leiuperinae</taxon>
        <taxon>Engystomops</taxon>
    </lineage>
</organism>
<dbReference type="GO" id="GO:0005737">
    <property type="term" value="C:cytoplasm"/>
    <property type="evidence" value="ECO:0007669"/>
    <property type="project" value="TreeGrafter"/>
</dbReference>
<dbReference type="SUPFAM" id="SSF52087">
    <property type="entry name" value="CRAL/TRIO domain"/>
    <property type="match status" value="1"/>
</dbReference>
<dbReference type="AlphaFoldDB" id="A0AAV6YEF5"/>
<gene>
    <name evidence="3" type="ORF">GDO81_028614</name>
</gene>
<dbReference type="PANTHER" id="PTHR23324:SF39">
    <property type="entry name" value="SEC14-LIKE PROTEIN 5"/>
    <property type="match status" value="1"/>
</dbReference>
<dbReference type="Gene3D" id="3.40.525.10">
    <property type="entry name" value="CRAL-TRIO lipid binding domain"/>
    <property type="match status" value="1"/>
</dbReference>
<name>A0AAV6YEF5_ENGPU</name>
<proteinExistence type="predicted"/>
<dbReference type="InterPro" id="IPR051064">
    <property type="entry name" value="SEC14/CRAL-TRIO_domain"/>
</dbReference>
<keyword evidence="1" id="KW-1133">Transmembrane helix</keyword>
<dbReference type="PROSITE" id="PS50191">
    <property type="entry name" value="CRAL_TRIO"/>
    <property type="match status" value="1"/>
</dbReference>
<evidence type="ECO:0000256" key="1">
    <source>
        <dbReference type="SAM" id="Phobius"/>
    </source>
</evidence>
<keyword evidence="1" id="KW-0812">Transmembrane</keyword>
<dbReference type="InterPro" id="IPR036865">
    <property type="entry name" value="CRAL-TRIO_dom_sf"/>
</dbReference>
<evidence type="ECO:0000259" key="2">
    <source>
        <dbReference type="PROSITE" id="PS50191"/>
    </source>
</evidence>
<dbReference type="SMART" id="SM00516">
    <property type="entry name" value="SEC14"/>
    <property type="match status" value="1"/>
</dbReference>
<dbReference type="Proteomes" id="UP000824782">
    <property type="component" value="Unassembled WGS sequence"/>
</dbReference>
<evidence type="ECO:0000313" key="3">
    <source>
        <dbReference type="EMBL" id="KAG8535411.1"/>
    </source>
</evidence>
<feature type="domain" description="CRAL-TRIO" evidence="2">
    <location>
        <begin position="1"/>
        <end position="148"/>
    </location>
</feature>
<dbReference type="EMBL" id="WNYA01067734">
    <property type="protein sequence ID" value="KAG8535411.1"/>
    <property type="molecule type" value="Genomic_DNA"/>
</dbReference>
<sequence length="197" mass="22614">VLHPFTYTQPCYIHSLTHSSATSIHYFYLIILCICCIMIRLPRSWTCLVDLEGLNMRHLWRPGVKALLRIIEVVEANYPETLGRLLIVRAPRVFPVLWTLVSPFINENSRRKFLIYSGNNYQGPGGVSDYLDKEIIPDFLGGDCMCNIPEGGLVPKSLYQSDDEAETSDHIRLWTETLYHSAFIYKGAPHEVRGEQR</sequence>
<evidence type="ECO:0000313" key="4">
    <source>
        <dbReference type="Proteomes" id="UP000824782"/>
    </source>
</evidence>
<protein>
    <recommendedName>
        <fullName evidence="2">CRAL-TRIO domain-containing protein</fullName>
    </recommendedName>
</protein>